<dbReference type="InterPro" id="IPR025139">
    <property type="entry name" value="DUF4062"/>
</dbReference>
<dbReference type="Pfam" id="PF13271">
    <property type="entry name" value="DUF4062"/>
    <property type="match status" value="1"/>
</dbReference>
<dbReference type="Proteomes" id="UP000617402">
    <property type="component" value="Unassembled WGS sequence"/>
</dbReference>
<evidence type="ECO:0000313" key="2">
    <source>
        <dbReference type="EMBL" id="MBC9785082.1"/>
    </source>
</evidence>
<proteinExistence type="predicted"/>
<keyword evidence="3" id="KW-1185">Reference proteome</keyword>
<evidence type="ECO:0000259" key="1">
    <source>
        <dbReference type="Pfam" id="PF13271"/>
    </source>
</evidence>
<protein>
    <submittedName>
        <fullName evidence="2">DUF4062 domain-containing protein</fullName>
    </submittedName>
</protein>
<comment type="caution">
    <text evidence="2">The sequence shown here is derived from an EMBL/GenBank/DDBJ whole genome shotgun (WGS) entry which is preliminary data.</text>
</comment>
<feature type="domain" description="DUF4062" evidence="1">
    <location>
        <begin position="10"/>
        <end position="95"/>
    </location>
</feature>
<reference evidence="2 3" key="1">
    <citation type="submission" date="2020-07" db="EMBL/GenBank/DDBJ databases">
        <title>Draft whole-genome sequence of Heliobacterium chlorum DSM 3682, type strain.</title>
        <authorList>
            <person name="Kyndt J.A."/>
            <person name="Meyer T.E."/>
            <person name="Imhoff J.F."/>
        </authorList>
    </citation>
    <scope>NUCLEOTIDE SEQUENCE [LARGE SCALE GENOMIC DNA]</scope>
    <source>
        <strain evidence="2 3">DSM 3682</strain>
    </source>
</reference>
<evidence type="ECO:0000313" key="3">
    <source>
        <dbReference type="Proteomes" id="UP000617402"/>
    </source>
</evidence>
<dbReference type="RefSeq" id="WP_188040576.1">
    <property type="nucleotide sequence ID" value="NZ_JACVHF010000010.1"/>
</dbReference>
<dbReference type="EMBL" id="JACVHF010000010">
    <property type="protein sequence ID" value="MBC9785082.1"/>
    <property type="molecule type" value="Genomic_DNA"/>
</dbReference>
<accession>A0ABR7T4E6</accession>
<sequence length="331" mass="38442">MEELKMPLPRVFVSSTFYDLRYIRENMKLFIRNMGFEPVLSEDGNVFYNPRQHVQDACLSEVQTCQLFVLIIGSHYGSKYKETPESITNHEYKTAVENKTRIFALVEQQVLNEYNFFIKNRENPEVDETKIIYPSVSSTKIFNFVEEVKSNAINNALVPFAEFQDIEIYLKQQWASMMYNFLTKDSESERVSNLLSQINAMSQNIEFLSKQILSAVGSDTANIMAEIYDMMLQHGCIRDLAYAGIRPSPIQILNTDSFEELGKPKLRINERAKGYTIGPDGYISRLKYNENAEDYLRLRNKVLKRLEQIGKQPEKFIEELKQLNSHSETSL</sequence>
<gene>
    <name evidence="2" type="ORF">H1S01_11240</name>
</gene>
<name>A0ABR7T4E6_HELCL</name>
<organism evidence="2 3">
    <name type="scientific">Heliobacterium chlorum</name>
    <dbReference type="NCBI Taxonomy" id="2698"/>
    <lineage>
        <taxon>Bacteria</taxon>
        <taxon>Bacillati</taxon>
        <taxon>Bacillota</taxon>
        <taxon>Clostridia</taxon>
        <taxon>Eubacteriales</taxon>
        <taxon>Heliobacteriaceae</taxon>
        <taxon>Heliobacterium</taxon>
    </lineage>
</organism>